<evidence type="ECO:0000313" key="2">
    <source>
        <dbReference type="Proteomes" id="UP001530400"/>
    </source>
</evidence>
<protein>
    <submittedName>
        <fullName evidence="1">Uncharacterized protein</fullName>
    </submittedName>
</protein>
<dbReference type="EMBL" id="JALLPJ020000905">
    <property type="protein sequence ID" value="KAL3780121.1"/>
    <property type="molecule type" value="Genomic_DNA"/>
</dbReference>
<proteinExistence type="predicted"/>
<gene>
    <name evidence="1" type="ORF">ACHAWO_011577</name>
</gene>
<organism evidence="1 2">
    <name type="scientific">Cyclotella atomus</name>
    <dbReference type="NCBI Taxonomy" id="382360"/>
    <lineage>
        <taxon>Eukaryota</taxon>
        <taxon>Sar</taxon>
        <taxon>Stramenopiles</taxon>
        <taxon>Ochrophyta</taxon>
        <taxon>Bacillariophyta</taxon>
        <taxon>Coscinodiscophyceae</taxon>
        <taxon>Thalassiosirophycidae</taxon>
        <taxon>Stephanodiscales</taxon>
        <taxon>Stephanodiscaceae</taxon>
        <taxon>Cyclotella</taxon>
    </lineage>
</organism>
<reference evidence="1 2" key="1">
    <citation type="submission" date="2024-10" db="EMBL/GenBank/DDBJ databases">
        <title>Updated reference genomes for cyclostephanoid diatoms.</title>
        <authorList>
            <person name="Roberts W.R."/>
            <person name="Alverson A.J."/>
        </authorList>
    </citation>
    <scope>NUCLEOTIDE SEQUENCE [LARGE SCALE GENOMIC DNA]</scope>
    <source>
        <strain evidence="1 2">AJA010-31</strain>
    </source>
</reference>
<sequence>MLFIYHLLCEAPTTCNKKSDGLLVVPLNFSLNVIKIIVEMVAILIILDIATGGLIEDEELQEALIEYFRICLTVVVPLSVSVLS</sequence>
<accession>A0ABD3NY24</accession>
<dbReference type="AlphaFoldDB" id="A0ABD3NY24"/>
<evidence type="ECO:0000313" key="1">
    <source>
        <dbReference type="EMBL" id="KAL3780121.1"/>
    </source>
</evidence>
<keyword evidence="2" id="KW-1185">Reference proteome</keyword>
<name>A0ABD3NY24_9STRA</name>
<comment type="caution">
    <text evidence="1">The sequence shown here is derived from an EMBL/GenBank/DDBJ whole genome shotgun (WGS) entry which is preliminary data.</text>
</comment>
<dbReference type="Proteomes" id="UP001530400">
    <property type="component" value="Unassembled WGS sequence"/>
</dbReference>